<dbReference type="Ensembl" id="ENSCHIT00010018600.1">
    <property type="protein sequence ID" value="ENSCHIP00010013145.1"/>
    <property type="gene ID" value="ENSCHIG00010009731.1"/>
</dbReference>
<dbReference type="Pfam" id="PF07160">
    <property type="entry name" value="SKA1"/>
    <property type="match status" value="1"/>
</dbReference>
<dbReference type="InterPro" id="IPR009829">
    <property type="entry name" value="SKA1"/>
</dbReference>
<dbReference type="GO" id="GO:0051301">
    <property type="term" value="P:cell division"/>
    <property type="evidence" value="ECO:0007669"/>
    <property type="project" value="InterPro"/>
</dbReference>
<dbReference type="GO" id="GO:0008017">
    <property type="term" value="F:microtubule binding"/>
    <property type="evidence" value="ECO:0007669"/>
    <property type="project" value="InterPro"/>
</dbReference>
<sequence length="96" mass="10876">MDCSLPMECSCIGNIKKKTLSLRNCGKEPTLKTILNKIDEIIVVNELLTKLELEVQYQEQTNSSLKGLSESLEEDYKDLEHLKENIPPDLPQVTVT</sequence>
<reference evidence="1" key="1">
    <citation type="submission" date="2019-03" db="EMBL/GenBank/DDBJ databases">
        <title>Genome sequencing and reference-guided assembly of Black Bengal Goat (Capra hircus).</title>
        <authorList>
            <person name="Siddiki A.Z."/>
            <person name="Baten A."/>
            <person name="Billah M."/>
            <person name="Alam M.A.U."/>
            <person name="Shawrob K.S.M."/>
            <person name="Saha S."/>
            <person name="Chowdhury M."/>
            <person name="Rahman A.H."/>
            <person name="Stear M."/>
            <person name="Miah G."/>
            <person name="Das G.B."/>
            <person name="Hossain M.M."/>
            <person name="Kumkum M."/>
            <person name="Islam M.S."/>
            <person name="Mollah A.M."/>
            <person name="Ahsan A."/>
            <person name="Tusar F."/>
            <person name="Khan M.K.I."/>
        </authorList>
    </citation>
    <scope>NUCLEOTIDE SEQUENCE [LARGE SCALE GENOMIC DNA]</scope>
</reference>
<name>A0A8C2P1S2_CAPHI</name>
<evidence type="ECO:0000313" key="1">
    <source>
        <dbReference type="Ensembl" id="ENSCHIP00010013145.1"/>
    </source>
</evidence>
<dbReference type="GO" id="GO:0007059">
    <property type="term" value="P:chromosome segregation"/>
    <property type="evidence" value="ECO:0007669"/>
    <property type="project" value="InterPro"/>
</dbReference>
<proteinExistence type="predicted"/>
<protein>
    <submittedName>
        <fullName evidence="1">Uncharacterized protein</fullName>
    </submittedName>
</protein>
<dbReference type="AlphaFoldDB" id="A0A8C2P1S2"/>
<accession>A0A8C2P1S2</accession>
<dbReference type="Gene3D" id="6.10.250.1370">
    <property type="match status" value="1"/>
</dbReference>
<organism evidence="1">
    <name type="scientific">Capra hircus</name>
    <name type="common">Goat</name>
    <dbReference type="NCBI Taxonomy" id="9925"/>
    <lineage>
        <taxon>Eukaryota</taxon>
        <taxon>Metazoa</taxon>
        <taxon>Chordata</taxon>
        <taxon>Craniata</taxon>
        <taxon>Vertebrata</taxon>
        <taxon>Euteleostomi</taxon>
        <taxon>Mammalia</taxon>
        <taxon>Eutheria</taxon>
        <taxon>Laurasiatheria</taxon>
        <taxon>Artiodactyla</taxon>
        <taxon>Ruminantia</taxon>
        <taxon>Pecora</taxon>
        <taxon>Bovidae</taxon>
        <taxon>Caprinae</taxon>
        <taxon>Capra</taxon>
    </lineage>
</organism>
<reference evidence="1" key="2">
    <citation type="submission" date="2025-08" db="UniProtKB">
        <authorList>
            <consortium name="Ensembl"/>
        </authorList>
    </citation>
    <scope>IDENTIFICATION</scope>
</reference>